<dbReference type="Proteomes" id="UP000594262">
    <property type="component" value="Unplaced"/>
</dbReference>
<keyword evidence="3" id="KW-1185">Reference proteome</keyword>
<sequence length="103" mass="12025">MQENLLSLERNSSARNYLDSRQTRLLKTKSKRNNKSQQKKQKIKSKIGFKVPHIQVNTDKTCLNNFTSLLRLSKSRRKEKTIQRFIPKSKGGVAVRVDGRFYS</sequence>
<organism evidence="2 3">
    <name type="scientific">Clytia hemisphaerica</name>
    <dbReference type="NCBI Taxonomy" id="252671"/>
    <lineage>
        <taxon>Eukaryota</taxon>
        <taxon>Metazoa</taxon>
        <taxon>Cnidaria</taxon>
        <taxon>Hydrozoa</taxon>
        <taxon>Hydroidolina</taxon>
        <taxon>Leptothecata</taxon>
        <taxon>Obeliida</taxon>
        <taxon>Clytiidae</taxon>
        <taxon>Clytia</taxon>
    </lineage>
</organism>
<feature type="compositionally biased region" description="Polar residues" evidence="1">
    <location>
        <begin position="1"/>
        <end position="23"/>
    </location>
</feature>
<feature type="region of interest" description="Disordered" evidence="1">
    <location>
        <begin position="1"/>
        <end position="44"/>
    </location>
</feature>
<dbReference type="AlphaFoldDB" id="A0A7M5UZ73"/>
<accession>A0A7M5UZ73</accession>
<reference evidence="2" key="1">
    <citation type="submission" date="2021-01" db="UniProtKB">
        <authorList>
            <consortium name="EnsemblMetazoa"/>
        </authorList>
    </citation>
    <scope>IDENTIFICATION</scope>
</reference>
<evidence type="ECO:0000313" key="3">
    <source>
        <dbReference type="Proteomes" id="UP000594262"/>
    </source>
</evidence>
<evidence type="ECO:0000313" key="2">
    <source>
        <dbReference type="EnsemblMetazoa" id="CLYHEMP006801.1"/>
    </source>
</evidence>
<proteinExistence type="predicted"/>
<protein>
    <submittedName>
        <fullName evidence="2">Uncharacterized protein</fullName>
    </submittedName>
</protein>
<name>A0A7M5UZ73_9CNID</name>
<dbReference type="EnsemblMetazoa" id="CLYHEMT006801.1">
    <property type="protein sequence ID" value="CLYHEMP006801.1"/>
    <property type="gene ID" value="CLYHEMG006801"/>
</dbReference>
<evidence type="ECO:0000256" key="1">
    <source>
        <dbReference type="SAM" id="MobiDB-lite"/>
    </source>
</evidence>
<feature type="compositionally biased region" description="Basic residues" evidence="1">
    <location>
        <begin position="24"/>
        <end position="44"/>
    </location>
</feature>